<dbReference type="eggNOG" id="COG4297">
    <property type="taxonomic scope" value="Bacteria"/>
</dbReference>
<organism evidence="2 3">
    <name type="scientific">Anditalea andensis</name>
    <dbReference type="NCBI Taxonomy" id="1048983"/>
    <lineage>
        <taxon>Bacteria</taxon>
        <taxon>Pseudomonadati</taxon>
        <taxon>Bacteroidota</taxon>
        <taxon>Cytophagia</taxon>
        <taxon>Cytophagales</taxon>
        <taxon>Cytophagaceae</taxon>
        <taxon>Anditalea</taxon>
    </lineage>
</organism>
<gene>
    <name evidence="2" type="ORF">EL17_22090</name>
</gene>
<dbReference type="Proteomes" id="UP000027821">
    <property type="component" value="Unassembled WGS sequence"/>
</dbReference>
<dbReference type="PANTHER" id="PTHR36448">
    <property type="entry name" value="BLR7373 PROTEIN"/>
    <property type="match status" value="1"/>
</dbReference>
<dbReference type="InterPro" id="IPR014500">
    <property type="entry name" value="UCP019307_cupin"/>
</dbReference>
<evidence type="ECO:0000259" key="1">
    <source>
        <dbReference type="Pfam" id="PF00190"/>
    </source>
</evidence>
<dbReference type="PIRSF" id="PIRSF019307">
    <property type="entry name" value="UCP019307"/>
    <property type="match status" value="1"/>
</dbReference>
<dbReference type="AlphaFoldDB" id="A0A074L5H3"/>
<sequence>MTHNSTTELYYFMDDGLIPNSKFALILYRQVVSEHGEKCAVWMENSFYSHNWTNTWRWGIYKYHHYHSNTHEVLGVLNGSADLLLGGKHGETISVMAGDVMVIPAGVGHKCLVSRGDFEVVGAYPDGIAADLLKGELSERPKADENIKLVPLPNMDPIYGADAGLKDIWGKG</sequence>
<protein>
    <recommendedName>
        <fullName evidence="1">Cupin type-1 domain-containing protein</fullName>
    </recommendedName>
</protein>
<dbReference type="PANTHER" id="PTHR36448:SF2">
    <property type="entry name" value="CUPIN TYPE-1 DOMAIN-CONTAINING PROTEIN"/>
    <property type="match status" value="1"/>
</dbReference>
<dbReference type="InterPro" id="IPR014710">
    <property type="entry name" value="RmlC-like_jellyroll"/>
</dbReference>
<dbReference type="InterPro" id="IPR006045">
    <property type="entry name" value="Cupin_1"/>
</dbReference>
<dbReference type="OrthoDB" id="9791759at2"/>
<dbReference type="EMBL" id="JMIH01000004">
    <property type="protein sequence ID" value="KEO75720.1"/>
    <property type="molecule type" value="Genomic_DNA"/>
</dbReference>
<keyword evidence="3" id="KW-1185">Reference proteome</keyword>
<dbReference type="Gene3D" id="2.60.120.10">
    <property type="entry name" value="Jelly Rolls"/>
    <property type="match status" value="1"/>
</dbReference>
<dbReference type="RefSeq" id="WP_035068585.1">
    <property type="nucleotide sequence ID" value="NZ_JMIH01000004.1"/>
</dbReference>
<dbReference type="SUPFAM" id="SSF51182">
    <property type="entry name" value="RmlC-like cupins"/>
    <property type="match status" value="1"/>
</dbReference>
<dbReference type="InterPro" id="IPR047121">
    <property type="entry name" value="YjiB-like"/>
</dbReference>
<dbReference type="Pfam" id="PF00190">
    <property type="entry name" value="Cupin_1"/>
    <property type="match status" value="1"/>
</dbReference>
<proteinExistence type="predicted"/>
<dbReference type="STRING" id="1048983.EL17_22090"/>
<evidence type="ECO:0000313" key="3">
    <source>
        <dbReference type="Proteomes" id="UP000027821"/>
    </source>
</evidence>
<accession>A0A074L5H3</accession>
<evidence type="ECO:0000313" key="2">
    <source>
        <dbReference type="EMBL" id="KEO75720.1"/>
    </source>
</evidence>
<comment type="caution">
    <text evidence="2">The sequence shown here is derived from an EMBL/GenBank/DDBJ whole genome shotgun (WGS) entry which is preliminary data.</text>
</comment>
<reference evidence="2 3" key="1">
    <citation type="submission" date="2014-04" db="EMBL/GenBank/DDBJ databases">
        <title>Characterization and application of a salt tolerant electro-active bacterium.</title>
        <authorList>
            <person name="Yang L."/>
            <person name="Wei S."/>
            <person name="Tay Q.X.M."/>
        </authorList>
    </citation>
    <scope>NUCLEOTIDE SEQUENCE [LARGE SCALE GENOMIC DNA]</scope>
    <source>
        <strain evidence="2 3">LY1</strain>
    </source>
</reference>
<dbReference type="CDD" id="cd02219">
    <property type="entry name" value="cupin_YjlB-like"/>
    <property type="match status" value="1"/>
</dbReference>
<feature type="domain" description="Cupin type-1" evidence="1">
    <location>
        <begin position="65"/>
        <end position="111"/>
    </location>
</feature>
<dbReference type="InterPro" id="IPR011051">
    <property type="entry name" value="RmlC_Cupin_sf"/>
</dbReference>
<name>A0A074L5H3_9BACT</name>